<keyword evidence="1" id="KW-0805">Transcription regulation</keyword>
<keyword evidence="6" id="KW-1185">Reference proteome</keyword>
<sequence length="228" mass="25625">MKLKNTGKKKRLVLQKTDIISLADKVYAELEEMIVTLQFKPGQMLSESELGEMLQVSRTPIGEALQRLAREGLVNILPRRGIVVTEINIADQLKLLEFRCVVSRFAAGSAARRSSDEERKQMQAIADQLLGAVKTRDGHALLQADKAFHDHFSTCVRNEFASRALDSLDSLSRRFWFVYHQSQDDAESGKLHANLALAISNGDSKAAERASDELFESLEKFVHQTLKR</sequence>
<evidence type="ECO:0000259" key="4">
    <source>
        <dbReference type="PROSITE" id="PS50949"/>
    </source>
</evidence>
<dbReference type="InterPro" id="IPR000524">
    <property type="entry name" value="Tscrpt_reg_HTH_GntR"/>
</dbReference>
<evidence type="ECO:0000256" key="3">
    <source>
        <dbReference type="ARBA" id="ARBA00023163"/>
    </source>
</evidence>
<dbReference type="Proteomes" id="UP000078463">
    <property type="component" value="Chromosome"/>
</dbReference>
<dbReference type="PANTHER" id="PTHR43537:SF24">
    <property type="entry name" value="GLUCONATE OPERON TRANSCRIPTIONAL REPRESSOR"/>
    <property type="match status" value="1"/>
</dbReference>
<dbReference type="GO" id="GO:0003700">
    <property type="term" value="F:DNA-binding transcription factor activity"/>
    <property type="evidence" value="ECO:0007669"/>
    <property type="project" value="InterPro"/>
</dbReference>
<dbReference type="KEGG" id="pwu:A8O14_08250"/>
<reference evidence="6" key="1">
    <citation type="submission" date="2016-05" db="EMBL/GenBank/DDBJ databases">
        <title>Polynucleobacter sp. QLW-P1FAT50C-4 genome.</title>
        <authorList>
            <person name="Hahn M.W."/>
        </authorList>
    </citation>
    <scope>NUCLEOTIDE SEQUENCE [LARGE SCALE GENOMIC DNA]</scope>
    <source>
        <strain evidence="6">QLW-P1FAT50C-4</strain>
    </source>
</reference>
<dbReference type="InterPro" id="IPR036390">
    <property type="entry name" value="WH_DNA-bd_sf"/>
</dbReference>
<dbReference type="GO" id="GO:0003677">
    <property type="term" value="F:DNA binding"/>
    <property type="evidence" value="ECO:0007669"/>
    <property type="project" value="UniProtKB-KW"/>
</dbReference>
<dbReference type="InterPro" id="IPR008920">
    <property type="entry name" value="TF_FadR/GntR_C"/>
</dbReference>
<keyword evidence="3" id="KW-0804">Transcription</keyword>
<accession>A0A191UGC3</accession>
<gene>
    <name evidence="5" type="ORF">A8O14_08250</name>
</gene>
<protein>
    <recommendedName>
        <fullName evidence="4">HTH gntR-type domain-containing protein</fullName>
    </recommendedName>
</protein>
<dbReference type="InterPro" id="IPR011711">
    <property type="entry name" value="GntR_C"/>
</dbReference>
<dbReference type="SUPFAM" id="SSF46785">
    <property type="entry name" value="Winged helix' DNA-binding domain"/>
    <property type="match status" value="1"/>
</dbReference>
<dbReference type="SMART" id="SM00345">
    <property type="entry name" value="HTH_GNTR"/>
    <property type="match status" value="1"/>
</dbReference>
<organism evidence="5 6">
    <name type="scientific">Polynucleobacter wuianus</name>
    <dbReference type="NCBI Taxonomy" id="1743168"/>
    <lineage>
        <taxon>Bacteria</taxon>
        <taxon>Pseudomonadati</taxon>
        <taxon>Pseudomonadota</taxon>
        <taxon>Betaproteobacteria</taxon>
        <taxon>Burkholderiales</taxon>
        <taxon>Burkholderiaceae</taxon>
        <taxon>Polynucleobacter</taxon>
    </lineage>
</organism>
<keyword evidence="2" id="KW-0238">DNA-binding</keyword>
<dbReference type="STRING" id="1743168.A8O14_08250"/>
<dbReference type="OrthoDB" id="8851860at2"/>
<proteinExistence type="predicted"/>
<dbReference type="RefSeq" id="WP_068949071.1">
    <property type="nucleotide sequence ID" value="NZ_CP015922.1"/>
</dbReference>
<dbReference type="Gene3D" id="1.20.120.530">
    <property type="entry name" value="GntR ligand-binding domain-like"/>
    <property type="match status" value="1"/>
</dbReference>
<dbReference type="EMBL" id="CP015922">
    <property type="protein sequence ID" value="ANJ00065.1"/>
    <property type="molecule type" value="Genomic_DNA"/>
</dbReference>
<dbReference type="AlphaFoldDB" id="A0A191UGC3"/>
<dbReference type="Pfam" id="PF00392">
    <property type="entry name" value="GntR"/>
    <property type="match status" value="1"/>
</dbReference>
<evidence type="ECO:0000256" key="1">
    <source>
        <dbReference type="ARBA" id="ARBA00023015"/>
    </source>
</evidence>
<dbReference type="PROSITE" id="PS50949">
    <property type="entry name" value="HTH_GNTR"/>
    <property type="match status" value="1"/>
</dbReference>
<evidence type="ECO:0000313" key="6">
    <source>
        <dbReference type="Proteomes" id="UP000078463"/>
    </source>
</evidence>
<dbReference type="PRINTS" id="PR00035">
    <property type="entry name" value="HTHGNTR"/>
</dbReference>
<dbReference type="PANTHER" id="PTHR43537">
    <property type="entry name" value="TRANSCRIPTIONAL REGULATOR, GNTR FAMILY"/>
    <property type="match status" value="1"/>
</dbReference>
<dbReference type="SUPFAM" id="SSF48008">
    <property type="entry name" value="GntR ligand-binding domain-like"/>
    <property type="match status" value="1"/>
</dbReference>
<dbReference type="InterPro" id="IPR036388">
    <property type="entry name" value="WH-like_DNA-bd_sf"/>
</dbReference>
<feature type="domain" description="HTH gntR-type" evidence="4">
    <location>
        <begin position="20"/>
        <end position="87"/>
    </location>
</feature>
<dbReference type="Gene3D" id="1.10.10.10">
    <property type="entry name" value="Winged helix-like DNA-binding domain superfamily/Winged helix DNA-binding domain"/>
    <property type="match status" value="1"/>
</dbReference>
<name>A0A191UGC3_9BURK</name>
<dbReference type="CDD" id="cd07377">
    <property type="entry name" value="WHTH_GntR"/>
    <property type="match status" value="1"/>
</dbReference>
<evidence type="ECO:0000313" key="5">
    <source>
        <dbReference type="EMBL" id="ANJ00065.1"/>
    </source>
</evidence>
<dbReference type="Pfam" id="PF07729">
    <property type="entry name" value="FCD"/>
    <property type="match status" value="1"/>
</dbReference>
<evidence type="ECO:0000256" key="2">
    <source>
        <dbReference type="ARBA" id="ARBA00023125"/>
    </source>
</evidence>
<dbReference type="SMART" id="SM00895">
    <property type="entry name" value="FCD"/>
    <property type="match status" value="1"/>
</dbReference>